<evidence type="ECO:0000256" key="1">
    <source>
        <dbReference type="SAM" id="Phobius"/>
    </source>
</evidence>
<dbReference type="GO" id="GO:0005249">
    <property type="term" value="F:voltage-gated potassium channel activity"/>
    <property type="evidence" value="ECO:0007669"/>
    <property type="project" value="TreeGrafter"/>
</dbReference>
<dbReference type="PROSITE" id="PS50042">
    <property type="entry name" value="CNMP_BINDING_3"/>
    <property type="match status" value="1"/>
</dbReference>
<feature type="transmembrane region" description="Helical" evidence="1">
    <location>
        <begin position="114"/>
        <end position="137"/>
    </location>
</feature>
<dbReference type="InParanoid" id="A0A6J2Y076"/>
<dbReference type="InterPro" id="IPR000595">
    <property type="entry name" value="cNMP-bd_dom"/>
</dbReference>
<feature type="transmembrane region" description="Helical" evidence="1">
    <location>
        <begin position="280"/>
        <end position="304"/>
    </location>
</feature>
<dbReference type="GO" id="GO:0003254">
    <property type="term" value="P:regulation of membrane depolarization"/>
    <property type="evidence" value="ECO:0007669"/>
    <property type="project" value="TreeGrafter"/>
</dbReference>
<feature type="transmembrane region" description="Helical" evidence="1">
    <location>
        <begin position="170"/>
        <end position="188"/>
    </location>
</feature>
<dbReference type="InterPro" id="IPR018490">
    <property type="entry name" value="cNMP-bd_dom_sf"/>
</dbReference>
<dbReference type="SUPFAM" id="SSF51206">
    <property type="entry name" value="cAMP-binding domain-like"/>
    <property type="match status" value="1"/>
</dbReference>
<keyword evidence="1" id="KW-1133">Transmembrane helix</keyword>
<organism evidence="3 4">
    <name type="scientific">Sitophilus oryzae</name>
    <name type="common">Rice weevil</name>
    <name type="synonym">Curculio oryzae</name>
    <dbReference type="NCBI Taxonomy" id="7048"/>
    <lineage>
        <taxon>Eukaryota</taxon>
        <taxon>Metazoa</taxon>
        <taxon>Ecdysozoa</taxon>
        <taxon>Arthropoda</taxon>
        <taxon>Hexapoda</taxon>
        <taxon>Insecta</taxon>
        <taxon>Pterygota</taxon>
        <taxon>Neoptera</taxon>
        <taxon>Endopterygota</taxon>
        <taxon>Coleoptera</taxon>
        <taxon>Polyphaga</taxon>
        <taxon>Cucujiformia</taxon>
        <taxon>Curculionidae</taxon>
        <taxon>Dryophthorinae</taxon>
        <taxon>Sitophilus</taxon>
    </lineage>
</organism>
<dbReference type="PANTHER" id="PTHR45689:SF14">
    <property type="entry name" value="CYCLIC NUCLEOTIDE-GATED CATION CHANNEL SUBUNIT A-LIKE PROTEIN"/>
    <property type="match status" value="1"/>
</dbReference>
<dbReference type="GeneID" id="115883006"/>
<feature type="transmembrane region" description="Helical" evidence="1">
    <location>
        <begin position="144"/>
        <end position="164"/>
    </location>
</feature>
<feature type="domain" description="Cyclic nucleotide-binding" evidence="2">
    <location>
        <begin position="383"/>
        <end position="500"/>
    </location>
</feature>
<dbReference type="SMART" id="SM00100">
    <property type="entry name" value="cNMP"/>
    <property type="match status" value="1"/>
</dbReference>
<evidence type="ECO:0000259" key="2">
    <source>
        <dbReference type="PROSITE" id="PS50042"/>
    </source>
</evidence>
<dbReference type="CDD" id="cd00038">
    <property type="entry name" value="CAP_ED"/>
    <property type="match status" value="1"/>
</dbReference>
<sequence>MNQKFYHECDVPIEVIPPKPQTHSYYETFKRSFFSWILLSEANPLCLRYFRSERSIRKEKKRHYYSRYFFIMHPISKLSVVHDIFMLFLYMIAIGVKTMDAAYIRYQKIQENEYAQLITMITVVDFFSWFNIFLMCFRGYSDEVVSSVPIYIICNGSCVTIVWNVYNVSALIKSLLVVKVIGLIGRLFEYLRIESYLCVLLVRFVYIIFWFTHIMACLSFALPYYQKSLFGSWPRDTWVLNNDLFNKSLRRQYFTSFFRASAQITGIEITSSKGSYDTSILNLICYTLGRLLHFVFWVAILHAFMTRNMQEVKYQQIISQLKNWMKNKELPDNLQKQMVDYYDFYYRKRYFHQSSIGRLLSASLELKIRNNKLRVLKETNVTIFGKLSDEAMTKVLENFEMEVYCPNDVIVSCGSHGRFLFLLASGTVALYTYSGREVCHLHDGAYFGELSLLLKDTQATATIIAIETSKIYKLRKEHFEKFILSNKDVYHVFLDEAELRLHQILAAEEDYRRMMFSKMYSQQNLYT</sequence>
<dbReference type="RefSeq" id="XP_030757138.1">
    <property type="nucleotide sequence ID" value="XM_030901278.1"/>
</dbReference>
<keyword evidence="1" id="KW-0472">Membrane</keyword>
<evidence type="ECO:0000313" key="4">
    <source>
        <dbReference type="RefSeq" id="XP_030757138.1"/>
    </source>
</evidence>
<dbReference type="InterPro" id="IPR014710">
    <property type="entry name" value="RmlC-like_jellyroll"/>
</dbReference>
<evidence type="ECO:0000313" key="3">
    <source>
        <dbReference type="Proteomes" id="UP000504635"/>
    </source>
</evidence>
<dbReference type="Proteomes" id="UP000504635">
    <property type="component" value="Unplaced"/>
</dbReference>
<dbReference type="OrthoDB" id="2021138at2759"/>
<dbReference type="KEGG" id="soy:115883006"/>
<feature type="transmembrane region" description="Helical" evidence="1">
    <location>
        <begin position="200"/>
        <end position="225"/>
    </location>
</feature>
<gene>
    <name evidence="4" type="primary">LOC115883006</name>
</gene>
<reference evidence="4" key="1">
    <citation type="submission" date="2025-08" db="UniProtKB">
        <authorList>
            <consortium name="RefSeq"/>
        </authorList>
    </citation>
    <scope>IDENTIFICATION</scope>
    <source>
        <tissue evidence="4">Gonads</tissue>
    </source>
</reference>
<dbReference type="Gene3D" id="1.10.287.630">
    <property type="entry name" value="Helix hairpin bin"/>
    <property type="match status" value="1"/>
</dbReference>
<accession>A0A6J2Y076</accession>
<keyword evidence="1" id="KW-0812">Transmembrane</keyword>
<protein>
    <submittedName>
        <fullName evidence="4">Potassium/sodium hyperpolarization-activated cyclic nucleotide-gated channel 4-like</fullName>
    </submittedName>
</protein>
<proteinExistence type="predicted"/>
<dbReference type="Gene3D" id="2.60.120.10">
    <property type="entry name" value="Jelly Rolls"/>
    <property type="match status" value="1"/>
</dbReference>
<dbReference type="InterPro" id="IPR051413">
    <property type="entry name" value="K/Na_HCN_channel"/>
</dbReference>
<dbReference type="Pfam" id="PF00027">
    <property type="entry name" value="cNMP_binding"/>
    <property type="match status" value="1"/>
</dbReference>
<dbReference type="GO" id="GO:0098855">
    <property type="term" value="C:HCN channel complex"/>
    <property type="evidence" value="ECO:0007669"/>
    <property type="project" value="TreeGrafter"/>
</dbReference>
<feature type="transmembrane region" description="Helical" evidence="1">
    <location>
        <begin position="70"/>
        <end position="94"/>
    </location>
</feature>
<dbReference type="AlphaFoldDB" id="A0A6J2Y076"/>
<dbReference type="GO" id="GO:0035725">
    <property type="term" value="P:sodium ion transmembrane transport"/>
    <property type="evidence" value="ECO:0007669"/>
    <property type="project" value="TreeGrafter"/>
</dbReference>
<keyword evidence="3" id="KW-1185">Reference proteome</keyword>
<name>A0A6J2Y076_SITOR</name>
<dbReference type="PANTHER" id="PTHR45689">
    <property type="entry name" value="I[[H]] CHANNEL, ISOFORM E"/>
    <property type="match status" value="1"/>
</dbReference>